<reference evidence="1" key="1">
    <citation type="submission" date="2021-01" db="EMBL/GenBank/DDBJ databases">
        <authorList>
            <consortium name="Genoscope - CEA"/>
            <person name="William W."/>
        </authorList>
    </citation>
    <scope>NUCLEOTIDE SEQUENCE</scope>
</reference>
<dbReference type="AlphaFoldDB" id="A0A8S1SXE0"/>
<dbReference type="EMBL" id="CAJJDO010000013">
    <property type="protein sequence ID" value="CAD8144068.1"/>
    <property type="molecule type" value="Genomic_DNA"/>
</dbReference>
<evidence type="ECO:0000313" key="2">
    <source>
        <dbReference type="Proteomes" id="UP000689195"/>
    </source>
</evidence>
<proteinExistence type="predicted"/>
<accession>A0A8S1SXE0</accession>
<dbReference type="Proteomes" id="UP000689195">
    <property type="component" value="Unassembled WGS sequence"/>
</dbReference>
<sequence length="42" mass="5102">MHNIHFLLIIKEIVYIETISVYIQEVYSNKRSSNLFFEIIKD</sequence>
<comment type="caution">
    <text evidence="1">The sequence shown here is derived from an EMBL/GenBank/DDBJ whole genome shotgun (WGS) entry which is preliminary data.</text>
</comment>
<protein>
    <submittedName>
        <fullName evidence="1">Uncharacterized protein</fullName>
    </submittedName>
</protein>
<name>A0A8S1SXE0_9CILI</name>
<keyword evidence="2" id="KW-1185">Reference proteome</keyword>
<evidence type="ECO:0000313" key="1">
    <source>
        <dbReference type="EMBL" id="CAD8144068.1"/>
    </source>
</evidence>
<gene>
    <name evidence="1" type="ORF">PPENT_87.1.T0130003</name>
</gene>
<organism evidence="1 2">
    <name type="scientific">Paramecium pentaurelia</name>
    <dbReference type="NCBI Taxonomy" id="43138"/>
    <lineage>
        <taxon>Eukaryota</taxon>
        <taxon>Sar</taxon>
        <taxon>Alveolata</taxon>
        <taxon>Ciliophora</taxon>
        <taxon>Intramacronucleata</taxon>
        <taxon>Oligohymenophorea</taxon>
        <taxon>Peniculida</taxon>
        <taxon>Parameciidae</taxon>
        <taxon>Paramecium</taxon>
    </lineage>
</organism>